<dbReference type="EMBL" id="JAAGKO020000015">
    <property type="protein sequence ID" value="MDI5963565.1"/>
    <property type="molecule type" value="Genomic_DNA"/>
</dbReference>
<sequence>MNVIVNGISRAYPEGLTLDRLVATLIPSGSRAGGPRGVAAAVNGTVVPRGTWPGAVLADGDRVEVLSAVQGG</sequence>
<dbReference type="Pfam" id="PF02597">
    <property type="entry name" value="ThiS"/>
    <property type="match status" value="1"/>
</dbReference>
<dbReference type="InterPro" id="IPR003749">
    <property type="entry name" value="ThiS/MoaD-like"/>
</dbReference>
<dbReference type="Proteomes" id="UP001156398">
    <property type="component" value="Unassembled WGS sequence"/>
</dbReference>
<dbReference type="Gene3D" id="3.10.20.30">
    <property type="match status" value="1"/>
</dbReference>
<dbReference type="CDD" id="cd00565">
    <property type="entry name" value="Ubl_ThiS"/>
    <property type="match status" value="1"/>
</dbReference>
<reference evidence="2 3" key="1">
    <citation type="submission" date="2023-05" db="EMBL/GenBank/DDBJ databases">
        <title>Streptantibioticus silvisoli sp. nov., acidotolerant actinomycetes 1 from pine litter.</title>
        <authorList>
            <person name="Swiecimska M."/>
            <person name="Golinska P."/>
            <person name="Sangal V."/>
            <person name="Wachnowicz B."/>
            <person name="Goodfellow M."/>
        </authorList>
    </citation>
    <scope>NUCLEOTIDE SEQUENCE</scope>
    <source>
        <strain evidence="2">SL13</strain>
        <strain evidence="1 3">SL54</strain>
    </source>
</reference>
<dbReference type="PANTHER" id="PTHR34472">
    <property type="entry name" value="SULFUR CARRIER PROTEIN THIS"/>
    <property type="match status" value="1"/>
</dbReference>
<evidence type="ECO:0000313" key="2">
    <source>
        <dbReference type="EMBL" id="MDI5970231.1"/>
    </source>
</evidence>
<comment type="caution">
    <text evidence="2">The sequence shown here is derived from an EMBL/GenBank/DDBJ whole genome shotgun (WGS) entry which is preliminary data.</text>
</comment>
<protein>
    <submittedName>
        <fullName evidence="2">Sulfur carrier protein ThiS</fullName>
    </submittedName>
</protein>
<evidence type="ECO:0000313" key="1">
    <source>
        <dbReference type="EMBL" id="MDI5963565.1"/>
    </source>
</evidence>
<evidence type="ECO:0000313" key="3">
    <source>
        <dbReference type="Proteomes" id="UP001156398"/>
    </source>
</evidence>
<accession>A0AA90H2P9</accession>
<dbReference type="PANTHER" id="PTHR34472:SF1">
    <property type="entry name" value="SULFUR CARRIER PROTEIN THIS"/>
    <property type="match status" value="1"/>
</dbReference>
<dbReference type="InterPro" id="IPR012675">
    <property type="entry name" value="Beta-grasp_dom_sf"/>
</dbReference>
<dbReference type="SUPFAM" id="SSF54285">
    <property type="entry name" value="MoaD/ThiS"/>
    <property type="match status" value="1"/>
</dbReference>
<dbReference type="AlphaFoldDB" id="A0AA90H2P9"/>
<dbReference type="InterPro" id="IPR010035">
    <property type="entry name" value="Thi_S"/>
</dbReference>
<dbReference type="RefSeq" id="WP_271315379.1">
    <property type="nucleotide sequence ID" value="NZ_JAAGKO020000015.1"/>
</dbReference>
<keyword evidence="3" id="KW-1185">Reference proteome</keyword>
<gene>
    <name evidence="2" type="primary">thiS</name>
    <name evidence="1" type="ORF">POF43_012715</name>
    <name evidence="2" type="ORF">POF50_012910</name>
</gene>
<proteinExistence type="predicted"/>
<dbReference type="InterPro" id="IPR016155">
    <property type="entry name" value="Mopterin_synth/thiamin_S_b"/>
</dbReference>
<dbReference type="EMBL" id="JABXJJ020000014">
    <property type="protein sequence ID" value="MDI5970231.1"/>
    <property type="molecule type" value="Genomic_DNA"/>
</dbReference>
<dbReference type="NCBIfam" id="TIGR01683">
    <property type="entry name" value="thiS"/>
    <property type="match status" value="1"/>
</dbReference>
<name>A0AA90H2P9_9ACTN</name>
<organism evidence="2">
    <name type="scientific">Streptantibioticus silvisoli</name>
    <dbReference type="NCBI Taxonomy" id="2705255"/>
    <lineage>
        <taxon>Bacteria</taxon>
        <taxon>Bacillati</taxon>
        <taxon>Actinomycetota</taxon>
        <taxon>Actinomycetes</taxon>
        <taxon>Kitasatosporales</taxon>
        <taxon>Streptomycetaceae</taxon>
        <taxon>Streptantibioticus</taxon>
    </lineage>
</organism>